<sequence length="96" mass="10243">MRATRDSTATTTTTAAITTTTTTTTTTITTTTNEQKGRGWRGKGVVGVARGCASYCPRHLCGSPGLSRRHGESPIVETRVNITITTTITTTTHHHQ</sequence>
<protein>
    <submittedName>
        <fullName evidence="1">Uncharacterized protein</fullName>
    </submittedName>
</protein>
<name>A0A5B7G647_PORTR</name>
<reference evidence="1 2" key="1">
    <citation type="submission" date="2019-05" db="EMBL/GenBank/DDBJ databases">
        <title>Another draft genome of Portunus trituberculatus and its Hox gene families provides insights of decapod evolution.</title>
        <authorList>
            <person name="Jeong J.-H."/>
            <person name="Song I."/>
            <person name="Kim S."/>
            <person name="Choi T."/>
            <person name="Kim D."/>
            <person name="Ryu S."/>
            <person name="Kim W."/>
        </authorList>
    </citation>
    <scope>NUCLEOTIDE SEQUENCE [LARGE SCALE GENOMIC DNA]</scope>
    <source>
        <tissue evidence="1">Muscle</tissue>
    </source>
</reference>
<organism evidence="1 2">
    <name type="scientific">Portunus trituberculatus</name>
    <name type="common">Swimming crab</name>
    <name type="synonym">Neptunus trituberculatus</name>
    <dbReference type="NCBI Taxonomy" id="210409"/>
    <lineage>
        <taxon>Eukaryota</taxon>
        <taxon>Metazoa</taxon>
        <taxon>Ecdysozoa</taxon>
        <taxon>Arthropoda</taxon>
        <taxon>Crustacea</taxon>
        <taxon>Multicrustacea</taxon>
        <taxon>Malacostraca</taxon>
        <taxon>Eumalacostraca</taxon>
        <taxon>Eucarida</taxon>
        <taxon>Decapoda</taxon>
        <taxon>Pleocyemata</taxon>
        <taxon>Brachyura</taxon>
        <taxon>Eubrachyura</taxon>
        <taxon>Portunoidea</taxon>
        <taxon>Portunidae</taxon>
        <taxon>Portuninae</taxon>
        <taxon>Portunus</taxon>
    </lineage>
</organism>
<accession>A0A5B7G647</accession>
<dbReference type="EMBL" id="VSRR010013370">
    <property type="protein sequence ID" value="MPC55690.1"/>
    <property type="molecule type" value="Genomic_DNA"/>
</dbReference>
<keyword evidence="2" id="KW-1185">Reference proteome</keyword>
<gene>
    <name evidence="1" type="ORF">E2C01_049634</name>
</gene>
<evidence type="ECO:0000313" key="1">
    <source>
        <dbReference type="EMBL" id="MPC55690.1"/>
    </source>
</evidence>
<dbReference type="AlphaFoldDB" id="A0A5B7G647"/>
<comment type="caution">
    <text evidence="1">The sequence shown here is derived from an EMBL/GenBank/DDBJ whole genome shotgun (WGS) entry which is preliminary data.</text>
</comment>
<evidence type="ECO:0000313" key="2">
    <source>
        <dbReference type="Proteomes" id="UP000324222"/>
    </source>
</evidence>
<dbReference type="Proteomes" id="UP000324222">
    <property type="component" value="Unassembled WGS sequence"/>
</dbReference>
<proteinExistence type="predicted"/>